<dbReference type="EMBL" id="AMLP01000167">
    <property type="protein sequence ID" value="ELS53390.1"/>
    <property type="molecule type" value="Genomic_DNA"/>
</dbReference>
<evidence type="ECO:0000313" key="3">
    <source>
        <dbReference type="Proteomes" id="UP000011205"/>
    </source>
</evidence>
<organism evidence="2 3">
    <name type="scientific">Streptomyces viridochromogenes Tue57</name>
    <dbReference type="NCBI Taxonomy" id="1160705"/>
    <lineage>
        <taxon>Bacteria</taxon>
        <taxon>Bacillati</taxon>
        <taxon>Actinomycetota</taxon>
        <taxon>Actinomycetes</taxon>
        <taxon>Kitasatosporales</taxon>
        <taxon>Streptomycetaceae</taxon>
        <taxon>Streptomyces</taxon>
    </lineage>
</organism>
<evidence type="ECO:0000256" key="1">
    <source>
        <dbReference type="SAM" id="MobiDB-lite"/>
    </source>
</evidence>
<protein>
    <submittedName>
        <fullName evidence="2">Uncharacterized protein</fullName>
    </submittedName>
</protein>
<name>L8PAD6_STRVR</name>
<sequence>MTPQRPGSASSRRAVSPCGRHSPLVGCGLTARQVEVPASVPR</sequence>
<feature type="compositionally biased region" description="Polar residues" evidence="1">
    <location>
        <begin position="1"/>
        <end position="13"/>
    </location>
</feature>
<dbReference type="Proteomes" id="UP000011205">
    <property type="component" value="Unassembled WGS sequence"/>
</dbReference>
<evidence type="ECO:0000313" key="2">
    <source>
        <dbReference type="EMBL" id="ELS53390.1"/>
    </source>
</evidence>
<proteinExistence type="predicted"/>
<feature type="region of interest" description="Disordered" evidence="1">
    <location>
        <begin position="1"/>
        <end position="24"/>
    </location>
</feature>
<gene>
    <name evidence="2" type="ORF">STVIR_5594</name>
</gene>
<dbReference type="PATRIC" id="fig|1160705.3.peg.5530"/>
<comment type="caution">
    <text evidence="2">The sequence shown here is derived from an EMBL/GenBank/DDBJ whole genome shotgun (WGS) entry which is preliminary data.</text>
</comment>
<dbReference type="AlphaFoldDB" id="L8PAD6"/>
<reference evidence="2 3" key="1">
    <citation type="journal article" date="2013" name="Genome Announc.">
        <title>Draft Genome Sequence of Streptomyces viridochromogenes Strain Tu57, Producer of Avilamycin.</title>
        <authorList>
            <person name="Gruning B.A."/>
            <person name="Erxleben A."/>
            <person name="Hahnlein A."/>
            <person name="Gunther S."/>
        </authorList>
    </citation>
    <scope>NUCLEOTIDE SEQUENCE [LARGE SCALE GENOMIC DNA]</scope>
    <source>
        <strain evidence="2 3">Tue57</strain>
    </source>
</reference>
<accession>L8PAD6</accession>